<dbReference type="Proteomes" id="UP000275024">
    <property type="component" value="Unassembled WGS sequence"/>
</dbReference>
<dbReference type="EMBL" id="RBDX01000037">
    <property type="protein sequence ID" value="RKN04307.1"/>
    <property type="molecule type" value="Genomic_DNA"/>
</dbReference>
<feature type="transmembrane region" description="Helical" evidence="1">
    <location>
        <begin position="55"/>
        <end position="77"/>
    </location>
</feature>
<sequence length="123" mass="12235">MRSPLIVGRGLAVFIGVGTLGNVVIRGVEEHFVVPDLLIAVALLVAAALPPAHAVPLLGVAFGMASGVFTVATFSYVARGEVGVPVTLFAVSCLAMAAVLTWRAASPGGDSAPAGRVTAASPS</sequence>
<protein>
    <submittedName>
        <fullName evidence="2">Uncharacterized protein</fullName>
    </submittedName>
</protein>
<evidence type="ECO:0000313" key="3">
    <source>
        <dbReference type="EMBL" id="RKN14814.1"/>
    </source>
</evidence>
<keyword evidence="1" id="KW-1133">Transmembrane helix</keyword>
<accession>A0A3A9WE40</accession>
<dbReference type="Proteomes" id="UP000268652">
    <property type="component" value="Unassembled WGS sequence"/>
</dbReference>
<dbReference type="RefSeq" id="WP_120700104.1">
    <property type="nucleotide sequence ID" value="NZ_RBDX01000037.1"/>
</dbReference>
<name>A0A3A9WE40_9ACTN</name>
<evidence type="ECO:0000313" key="2">
    <source>
        <dbReference type="EMBL" id="RKN04307.1"/>
    </source>
</evidence>
<dbReference type="OrthoDB" id="4333166at2"/>
<feature type="transmembrane region" description="Helical" evidence="1">
    <location>
        <begin position="32"/>
        <end position="49"/>
    </location>
</feature>
<feature type="transmembrane region" description="Helical" evidence="1">
    <location>
        <begin position="6"/>
        <end position="25"/>
    </location>
</feature>
<dbReference type="EMBL" id="RBDY01000036">
    <property type="protein sequence ID" value="RKN14814.1"/>
    <property type="molecule type" value="Genomic_DNA"/>
</dbReference>
<evidence type="ECO:0000313" key="4">
    <source>
        <dbReference type="Proteomes" id="UP000268652"/>
    </source>
</evidence>
<comment type="caution">
    <text evidence="2">The sequence shown here is derived from an EMBL/GenBank/DDBJ whole genome shotgun (WGS) entry which is preliminary data.</text>
</comment>
<keyword evidence="1" id="KW-0812">Transmembrane</keyword>
<evidence type="ECO:0000313" key="5">
    <source>
        <dbReference type="Proteomes" id="UP000275024"/>
    </source>
</evidence>
<reference evidence="4 5" key="1">
    <citation type="submission" date="2018-09" db="EMBL/GenBank/DDBJ databases">
        <title>Streptomyces sp. nov. DS1-2, an endophytic actinomycete isolated from roots of Dendrobium scabrilingue.</title>
        <authorList>
            <person name="Kuncharoen N."/>
            <person name="Kudo T."/>
            <person name="Ohkuma M."/>
            <person name="Yuki M."/>
            <person name="Tanasupawat S."/>
        </authorList>
    </citation>
    <scope>NUCLEOTIDE SEQUENCE [LARGE SCALE GENOMIC DNA]</scope>
    <source>
        <strain evidence="2 5">AZ1-7</strain>
        <strain evidence="3 4">DS1-2</strain>
    </source>
</reference>
<proteinExistence type="predicted"/>
<evidence type="ECO:0000256" key="1">
    <source>
        <dbReference type="SAM" id="Phobius"/>
    </source>
</evidence>
<dbReference type="AlphaFoldDB" id="A0A3A9WE40"/>
<gene>
    <name evidence="3" type="ORF">D7318_28410</name>
    <name evidence="2" type="ORF">D7319_28655</name>
</gene>
<organism evidence="2 5">
    <name type="scientific">Streptomyces radicis</name>
    <dbReference type="NCBI Taxonomy" id="1750517"/>
    <lineage>
        <taxon>Bacteria</taxon>
        <taxon>Bacillati</taxon>
        <taxon>Actinomycetota</taxon>
        <taxon>Actinomycetes</taxon>
        <taxon>Kitasatosporales</taxon>
        <taxon>Streptomycetaceae</taxon>
        <taxon>Streptomyces</taxon>
    </lineage>
</organism>
<feature type="transmembrane region" description="Helical" evidence="1">
    <location>
        <begin position="84"/>
        <end position="105"/>
    </location>
</feature>
<keyword evidence="4" id="KW-1185">Reference proteome</keyword>
<keyword evidence="1" id="KW-0472">Membrane</keyword>